<dbReference type="STRING" id="670307.HYPDE_35713"/>
<dbReference type="KEGG" id="hdt:HYPDE_35713"/>
<keyword evidence="3" id="KW-1185">Reference proteome</keyword>
<feature type="compositionally biased region" description="Pro residues" evidence="1">
    <location>
        <begin position="99"/>
        <end position="112"/>
    </location>
</feature>
<feature type="compositionally biased region" description="Basic and acidic residues" evidence="1">
    <location>
        <begin position="117"/>
        <end position="130"/>
    </location>
</feature>
<proteinExistence type="predicted"/>
<feature type="compositionally biased region" description="Pro residues" evidence="1">
    <location>
        <begin position="131"/>
        <end position="142"/>
    </location>
</feature>
<protein>
    <submittedName>
        <fullName evidence="2">Protein TolA</fullName>
    </submittedName>
</protein>
<sequence length="379" mass="41164">MPFGLVLSLTFHAALLGWALFSMRSVPELTPDTPAIAADIITPSEFLRLKQGSEDAKNLETKAKEEPKPDDSKNDTAKPSNAAPPPPPPPQEQEVAKAEPPPEAEPPPPAEPPKAAEQVKPDPIAKKLEEPPPPPEPAPGPTPDDKKLLEQKLEDERKAEEAKKQAEEEAKKKAEDEAKKKAEEEAKKKAEEAAKKKRAAELKKKKQEEARKKAEAAKKKFDPSRIASILDKSPDDAPPKALLDKDPRKKGQQAAGSSTTADKTGREAGTATGTDTVLSAREQDLLKGMLKSQLNGCWRPPGTGGGEEVPVVELHWEMNPDGSLAGEPRVTSAPSTTAGQVYTEAALRAVRMCAPFRLPPDKYNAWKIVDWTFDPRQML</sequence>
<dbReference type="OrthoDB" id="7161229at2"/>
<reference evidence="2 3" key="1">
    <citation type="journal article" date="2013" name="Genome Announc.">
        <title>Genome sequences for three denitrifying bacterial strains isolated from a uranium- and nitrate-contaminated subsurface environment.</title>
        <authorList>
            <person name="Venkatramanan R."/>
            <person name="Prakash O."/>
            <person name="Woyke T."/>
            <person name="Chain P."/>
            <person name="Goodwin L.A."/>
            <person name="Watson D."/>
            <person name="Brooks S."/>
            <person name="Kostka J.E."/>
            <person name="Green S.J."/>
        </authorList>
    </citation>
    <scope>NUCLEOTIDE SEQUENCE [LARGE SCALE GENOMIC DNA]</scope>
    <source>
        <strain evidence="2 3">1NES1</strain>
    </source>
</reference>
<name>N0B5J1_9HYPH</name>
<dbReference type="GO" id="GO:0019534">
    <property type="term" value="F:toxin transmembrane transporter activity"/>
    <property type="evidence" value="ECO:0007669"/>
    <property type="project" value="InterPro"/>
</dbReference>
<dbReference type="HOGENOM" id="CLU_719186_0_0_5"/>
<accession>N0B5J1</accession>
<feature type="region of interest" description="Disordered" evidence="1">
    <location>
        <begin position="51"/>
        <end position="277"/>
    </location>
</feature>
<feature type="compositionally biased region" description="Basic and acidic residues" evidence="1">
    <location>
        <begin position="232"/>
        <end position="249"/>
    </location>
</feature>
<dbReference type="InterPro" id="IPR014161">
    <property type="entry name" value="Tol-Pal_TolA"/>
</dbReference>
<evidence type="ECO:0000256" key="1">
    <source>
        <dbReference type="SAM" id="MobiDB-lite"/>
    </source>
</evidence>
<dbReference type="RefSeq" id="WP_015598833.1">
    <property type="nucleotide sequence ID" value="NC_021172.1"/>
</dbReference>
<gene>
    <name evidence="2" type="ORF">HYPDE_35713</name>
</gene>
<dbReference type="SUPFAM" id="SSF74653">
    <property type="entry name" value="TolA/TonB C-terminal domain"/>
    <property type="match status" value="1"/>
</dbReference>
<dbReference type="AlphaFoldDB" id="N0B5J1"/>
<feature type="compositionally biased region" description="Basic and acidic residues" evidence="1">
    <location>
        <begin position="51"/>
        <end position="76"/>
    </location>
</feature>
<dbReference type="GO" id="GO:0016020">
    <property type="term" value="C:membrane"/>
    <property type="evidence" value="ECO:0007669"/>
    <property type="project" value="InterPro"/>
</dbReference>
<dbReference type="GO" id="GO:0043213">
    <property type="term" value="P:bacteriocin transport"/>
    <property type="evidence" value="ECO:0007669"/>
    <property type="project" value="InterPro"/>
</dbReference>
<dbReference type="Proteomes" id="UP000005952">
    <property type="component" value="Chromosome"/>
</dbReference>
<feature type="compositionally biased region" description="Basic and acidic residues" evidence="1">
    <location>
        <begin position="143"/>
        <end position="223"/>
    </location>
</feature>
<organism evidence="2 3">
    <name type="scientific">Hyphomicrobium denitrificans 1NES1</name>
    <dbReference type="NCBI Taxonomy" id="670307"/>
    <lineage>
        <taxon>Bacteria</taxon>
        <taxon>Pseudomonadati</taxon>
        <taxon>Pseudomonadota</taxon>
        <taxon>Alphaproteobacteria</taxon>
        <taxon>Hyphomicrobiales</taxon>
        <taxon>Hyphomicrobiaceae</taxon>
        <taxon>Hyphomicrobium</taxon>
    </lineage>
</organism>
<dbReference type="Gene3D" id="3.30.1150.10">
    <property type="match status" value="1"/>
</dbReference>
<evidence type="ECO:0000313" key="3">
    <source>
        <dbReference type="Proteomes" id="UP000005952"/>
    </source>
</evidence>
<dbReference type="EMBL" id="CP005587">
    <property type="protein sequence ID" value="AGK58814.1"/>
    <property type="molecule type" value="Genomic_DNA"/>
</dbReference>
<evidence type="ECO:0000313" key="2">
    <source>
        <dbReference type="EMBL" id="AGK58814.1"/>
    </source>
</evidence>
<dbReference type="eggNOG" id="COG3170">
    <property type="taxonomic scope" value="Bacteria"/>
</dbReference>
<dbReference type="NCBIfam" id="TIGR02794">
    <property type="entry name" value="tolA_full"/>
    <property type="match status" value="1"/>
</dbReference>
<feature type="compositionally biased region" description="Pro residues" evidence="1">
    <location>
        <begin position="82"/>
        <end position="91"/>
    </location>
</feature>